<proteinExistence type="predicted"/>
<evidence type="ECO:0000313" key="1">
    <source>
        <dbReference type="EMBL" id="UYE92528.1"/>
    </source>
</evidence>
<reference evidence="1" key="1">
    <citation type="submission" date="2022-09" db="EMBL/GenBank/DDBJ databases">
        <authorList>
            <person name="Murray E."/>
            <person name="Buttimer C."/>
            <person name="Hill C."/>
        </authorList>
    </citation>
    <scope>NUCLEOTIDE SEQUENCE</scope>
</reference>
<sequence length="105" mass="11767">MSMLQYYLSNLLKQCREDGVFYVQFDVGNNRNVMKKLLSSLASIEGSNIVWGGSGFSLTSYCPEIAQTIVLVKERTVFTTCLISPEDDCSVYVPFHLISKVLEEG</sequence>
<accession>A0A9Y1GKL1</accession>
<dbReference type="Proteomes" id="UP001232159">
    <property type="component" value="Segment"/>
</dbReference>
<organism evidence="1 2">
    <name type="scientific">Enterococcus phage H1</name>
    <dbReference type="NCBI Taxonomy" id="2982918"/>
    <lineage>
        <taxon>Viruses</taxon>
        <taxon>Duplodnaviria</taxon>
        <taxon>Heunggongvirae</taxon>
        <taxon>Uroviricota</taxon>
        <taxon>Caudoviricetes</taxon>
    </lineage>
</organism>
<evidence type="ECO:0000313" key="2">
    <source>
        <dbReference type="Proteomes" id="UP001232159"/>
    </source>
</evidence>
<name>A0A9Y1GKL1_9CAUD</name>
<dbReference type="EMBL" id="OP534061">
    <property type="protein sequence ID" value="UYE92528.1"/>
    <property type="molecule type" value="Genomic_DNA"/>
</dbReference>
<gene>
    <name evidence="1" type="ORF">H1_108</name>
</gene>
<keyword evidence="2" id="KW-1185">Reference proteome</keyword>
<protein>
    <submittedName>
        <fullName evidence="1">Uncharacterized protein</fullName>
    </submittedName>
</protein>